<dbReference type="AlphaFoldDB" id="A0A117SY44"/>
<dbReference type="OrthoDB" id="9803224at2"/>
<evidence type="ECO:0000256" key="1">
    <source>
        <dbReference type="SAM" id="MobiDB-lite"/>
    </source>
</evidence>
<dbReference type="Pfam" id="PF02597">
    <property type="entry name" value="ThiS"/>
    <property type="match status" value="1"/>
</dbReference>
<dbReference type="SUPFAM" id="SSF54285">
    <property type="entry name" value="MoaD/ThiS"/>
    <property type="match status" value="1"/>
</dbReference>
<organism evidence="2 3">
    <name type="scientific">Ferroacidibacillus organovorans</name>
    <dbReference type="NCBI Taxonomy" id="1765683"/>
    <lineage>
        <taxon>Bacteria</taxon>
        <taxon>Bacillati</taxon>
        <taxon>Bacillota</taxon>
        <taxon>Bacilli</taxon>
        <taxon>Bacillales</taxon>
        <taxon>Alicyclobacillaceae</taxon>
        <taxon>Ferroacidibacillus</taxon>
    </lineage>
</organism>
<dbReference type="CDD" id="cd00754">
    <property type="entry name" value="Ubl_MoaD"/>
    <property type="match status" value="1"/>
</dbReference>
<dbReference type="RefSeq" id="WP_067714305.1">
    <property type="nucleotide sequence ID" value="NZ_LPVJ01000019.1"/>
</dbReference>
<name>A0A117SY44_9BACL</name>
<dbReference type="InterPro" id="IPR012675">
    <property type="entry name" value="Beta-grasp_dom_sf"/>
</dbReference>
<comment type="caution">
    <text evidence="2">The sequence shown here is derived from an EMBL/GenBank/DDBJ whole genome shotgun (WGS) entry which is preliminary data.</text>
</comment>
<dbReference type="EMBL" id="LPVJ01000019">
    <property type="protein sequence ID" value="KUO96320.1"/>
    <property type="molecule type" value="Genomic_DNA"/>
</dbReference>
<dbReference type="PANTHER" id="PTHR23404">
    <property type="entry name" value="MOLYBDOPTERIN SYNTHASE RELATED"/>
    <property type="match status" value="1"/>
</dbReference>
<dbReference type="Gene3D" id="3.90.1170.40">
    <property type="entry name" value="Molybdopterin biosynthesis MoaE subunit"/>
    <property type="match status" value="1"/>
</dbReference>
<dbReference type="CDD" id="cd00756">
    <property type="entry name" value="MoaE"/>
    <property type="match status" value="1"/>
</dbReference>
<accession>A0A117SY44</accession>
<protein>
    <recommendedName>
        <fullName evidence="4">Molybdopterin converting factor</fullName>
    </recommendedName>
</protein>
<keyword evidence="3" id="KW-1185">Reference proteome</keyword>
<sequence>MNIHVRLFAAAAEACGKEQIEVTVERPSPPSIADVRDAIALSYPMLEEILRRAWFAVNEEYATHDVIIHENDRIAIIPPVSGGMQAPREHNTVLHDVLITRDALSVSAMYDHVLRAAAGAVVLFSGTVREFTRGRQTSYLEYEAYEEMALEKMRAVKEACIARFPDAHVALWHRVGRLALTETSVLIGVSTPHRKDAFSAGEFAIDTLKRTVPIWKKEFFSDGQVEWVGPDGPWNPTSDEGDETHATP</sequence>
<evidence type="ECO:0000313" key="3">
    <source>
        <dbReference type="Proteomes" id="UP000053557"/>
    </source>
</evidence>
<dbReference type="Pfam" id="PF02391">
    <property type="entry name" value="MoaE"/>
    <property type="match status" value="1"/>
</dbReference>
<dbReference type="Proteomes" id="UP000053557">
    <property type="component" value="Unassembled WGS sequence"/>
</dbReference>
<dbReference type="SUPFAM" id="SSF54690">
    <property type="entry name" value="Molybdopterin synthase subunit MoaE"/>
    <property type="match status" value="1"/>
</dbReference>
<proteinExistence type="predicted"/>
<dbReference type="GO" id="GO:0006777">
    <property type="term" value="P:Mo-molybdopterin cofactor biosynthetic process"/>
    <property type="evidence" value="ECO:0007669"/>
    <property type="project" value="InterPro"/>
</dbReference>
<evidence type="ECO:0000313" key="2">
    <source>
        <dbReference type="EMBL" id="KUO96320.1"/>
    </source>
</evidence>
<dbReference type="Gene3D" id="3.10.20.30">
    <property type="match status" value="1"/>
</dbReference>
<dbReference type="InterPro" id="IPR036563">
    <property type="entry name" value="MoaE_sf"/>
</dbReference>
<evidence type="ECO:0008006" key="4">
    <source>
        <dbReference type="Google" id="ProtNLM"/>
    </source>
</evidence>
<reference evidence="2 3" key="1">
    <citation type="submission" date="2015-12" db="EMBL/GenBank/DDBJ databases">
        <title>Draft genome sequence of Acidibacillus ferrooxidans ITV001, isolated from a chalcopyrite acid mine drainage site in Brazil.</title>
        <authorList>
            <person name="Dall'Agnol H."/>
            <person name="Nancucheo I."/>
            <person name="Johnson B."/>
            <person name="Oliveira R."/>
            <person name="Leite L."/>
            <person name="Pylro V."/>
            <person name="Nunes G.L."/>
            <person name="Tzotzos G."/>
            <person name="Fernandes G.R."/>
            <person name="Dutra J."/>
            <person name="Orellana S.C."/>
            <person name="Oliveira G."/>
        </authorList>
    </citation>
    <scope>NUCLEOTIDE SEQUENCE [LARGE SCALE GENOMIC DNA]</scope>
    <source>
        <strain evidence="3">ITV01</strain>
    </source>
</reference>
<dbReference type="InterPro" id="IPR003448">
    <property type="entry name" value="Mopterin_biosynth_MoaE"/>
</dbReference>
<dbReference type="InterPro" id="IPR016155">
    <property type="entry name" value="Mopterin_synth/thiamin_S_b"/>
</dbReference>
<gene>
    <name evidence="2" type="ORF">ATW55_03680</name>
</gene>
<dbReference type="InterPro" id="IPR003749">
    <property type="entry name" value="ThiS/MoaD-like"/>
</dbReference>
<feature type="region of interest" description="Disordered" evidence="1">
    <location>
        <begin position="227"/>
        <end position="248"/>
    </location>
</feature>